<dbReference type="GO" id="GO:0006508">
    <property type="term" value="P:proteolysis"/>
    <property type="evidence" value="ECO:0007669"/>
    <property type="project" value="UniProtKB-KW"/>
</dbReference>
<keyword evidence="3 6" id="KW-0378">Hydrolase</keyword>
<dbReference type="GO" id="GO:0046872">
    <property type="term" value="F:metal ion binding"/>
    <property type="evidence" value="ECO:0007669"/>
    <property type="project" value="UniProtKB-KW"/>
</dbReference>
<evidence type="ECO:0000256" key="6">
    <source>
        <dbReference type="RuleBase" id="RU003983"/>
    </source>
</evidence>
<dbReference type="Proteomes" id="UP000199103">
    <property type="component" value="Chromosome I"/>
</dbReference>
<evidence type="ECO:0000256" key="3">
    <source>
        <dbReference type="ARBA" id="ARBA00022801"/>
    </source>
</evidence>
<dbReference type="InterPro" id="IPR052173">
    <property type="entry name" value="Beta-lactam_resp_regulator"/>
</dbReference>
<comment type="similarity">
    <text evidence="6">Belongs to the peptidase M48 family.</text>
</comment>
<keyword evidence="7" id="KW-0472">Membrane</keyword>
<gene>
    <name evidence="9" type="ORF">SAMN04489812_3069</name>
</gene>
<feature type="transmembrane region" description="Helical" evidence="7">
    <location>
        <begin position="6"/>
        <end position="28"/>
    </location>
</feature>
<feature type="transmembrane region" description="Helical" evidence="7">
    <location>
        <begin position="99"/>
        <end position="120"/>
    </location>
</feature>
<dbReference type="Gene3D" id="3.30.2010.10">
    <property type="entry name" value="Metalloproteases ('zincins'), catalytic domain"/>
    <property type="match status" value="1"/>
</dbReference>
<evidence type="ECO:0000313" key="9">
    <source>
        <dbReference type="EMBL" id="SDS79850.1"/>
    </source>
</evidence>
<dbReference type="InterPro" id="IPR001915">
    <property type="entry name" value="Peptidase_M48"/>
</dbReference>
<protein>
    <submittedName>
        <fullName evidence="9">Peptidase family M48</fullName>
    </submittedName>
</protein>
<organism evidence="9 10">
    <name type="scientific">Microlunatus soli</name>
    <dbReference type="NCBI Taxonomy" id="630515"/>
    <lineage>
        <taxon>Bacteria</taxon>
        <taxon>Bacillati</taxon>
        <taxon>Actinomycetota</taxon>
        <taxon>Actinomycetes</taxon>
        <taxon>Propionibacteriales</taxon>
        <taxon>Propionibacteriaceae</taxon>
        <taxon>Microlunatus</taxon>
    </lineage>
</organism>
<dbReference type="PANTHER" id="PTHR34978:SF3">
    <property type="entry name" value="SLR0241 PROTEIN"/>
    <property type="match status" value="1"/>
</dbReference>
<dbReference type="Pfam" id="PF01435">
    <property type="entry name" value="Peptidase_M48"/>
    <property type="match status" value="1"/>
</dbReference>
<keyword evidence="5 6" id="KW-0482">Metalloprotease</keyword>
<reference evidence="9 10" key="1">
    <citation type="submission" date="2016-10" db="EMBL/GenBank/DDBJ databases">
        <authorList>
            <person name="de Groot N.N."/>
        </authorList>
    </citation>
    <scope>NUCLEOTIDE SEQUENCE [LARGE SCALE GENOMIC DNA]</scope>
    <source>
        <strain evidence="9 10">DSM 21800</strain>
    </source>
</reference>
<dbReference type="CDD" id="cd07326">
    <property type="entry name" value="M56_BlaR1_MecR1_like"/>
    <property type="match status" value="1"/>
</dbReference>
<feature type="transmembrane region" description="Helical" evidence="7">
    <location>
        <begin position="40"/>
        <end position="68"/>
    </location>
</feature>
<dbReference type="AlphaFoldDB" id="A0A1H1V5F6"/>
<keyword evidence="2" id="KW-0479">Metal-binding</keyword>
<feature type="domain" description="Peptidase M48" evidence="8">
    <location>
        <begin position="126"/>
        <end position="220"/>
    </location>
</feature>
<evidence type="ECO:0000259" key="8">
    <source>
        <dbReference type="Pfam" id="PF01435"/>
    </source>
</evidence>
<dbReference type="OrthoDB" id="9785340at2"/>
<comment type="cofactor">
    <cofactor evidence="6">
        <name>Zn(2+)</name>
        <dbReference type="ChEBI" id="CHEBI:29105"/>
    </cofactor>
    <text evidence="6">Binds 1 zinc ion per subunit.</text>
</comment>
<evidence type="ECO:0000256" key="1">
    <source>
        <dbReference type="ARBA" id="ARBA00022670"/>
    </source>
</evidence>
<dbReference type="STRING" id="630515.SAMN04489812_3069"/>
<evidence type="ECO:0000256" key="7">
    <source>
        <dbReference type="SAM" id="Phobius"/>
    </source>
</evidence>
<evidence type="ECO:0000256" key="2">
    <source>
        <dbReference type="ARBA" id="ARBA00022723"/>
    </source>
</evidence>
<keyword evidence="7" id="KW-1133">Transmembrane helix</keyword>
<evidence type="ECO:0000313" key="10">
    <source>
        <dbReference type="Proteomes" id="UP000199103"/>
    </source>
</evidence>
<accession>A0A1H1V5F6</accession>
<dbReference type="PANTHER" id="PTHR34978">
    <property type="entry name" value="POSSIBLE SENSOR-TRANSDUCER PROTEIN BLAR"/>
    <property type="match status" value="1"/>
</dbReference>
<keyword evidence="7" id="KW-0812">Transmembrane</keyword>
<keyword evidence="1 6" id="KW-0645">Protease</keyword>
<proteinExistence type="inferred from homology"/>
<dbReference type="EMBL" id="LT629772">
    <property type="protein sequence ID" value="SDS79850.1"/>
    <property type="molecule type" value="Genomic_DNA"/>
</dbReference>
<dbReference type="RefSeq" id="WP_091526137.1">
    <property type="nucleotide sequence ID" value="NZ_LT629772.1"/>
</dbReference>
<sequence length="282" mass="29678">MISTPGLIVAVALATYAVVCLVAAPYLLTRGSWRVHYPRLCLTLWYAAFLTGVGAGVGSGAIGVWYGWQIGVDGQILADSFGFSAEPWVGRTVQIAGGVIGWSTLAIGGGLAGLVATRAATLVSSQRRLRADVDRVVARSGYRREVVAGTPVTYVASRQPIACGLTGRSRGAVIISAELDLALSRRELRAVIEHERAHLRGAHQLLSRLALLNQACLPSARAARELRRATALLIELIADDAAARRCGGADLAAALTKIGNADGDPTIGLRARRIEQRLALAA</sequence>
<keyword evidence="4 6" id="KW-0862">Zinc</keyword>
<dbReference type="GO" id="GO:0004222">
    <property type="term" value="F:metalloendopeptidase activity"/>
    <property type="evidence" value="ECO:0007669"/>
    <property type="project" value="InterPro"/>
</dbReference>
<evidence type="ECO:0000256" key="4">
    <source>
        <dbReference type="ARBA" id="ARBA00022833"/>
    </source>
</evidence>
<evidence type="ECO:0000256" key="5">
    <source>
        <dbReference type="ARBA" id="ARBA00023049"/>
    </source>
</evidence>
<keyword evidence="10" id="KW-1185">Reference proteome</keyword>
<name>A0A1H1V5F6_9ACTN</name>